<dbReference type="FunFam" id="3.20.20.450:FF:000001">
    <property type="entry name" value="Cyclic di-GMP phosphodiesterase yahA"/>
    <property type="match status" value="1"/>
</dbReference>
<dbReference type="Proteomes" id="UP001144372">
    <property type="component" value="Unassembled WGS sequence"/>
</dbReference>
<dbReference type="Gene3D" id="3.40.50.2300">
    <property type="match status" value="1"/>
</dbReference>
<dbReference type="Pfam" id="PF00072">
    <property type="entry name" value="Response_reg"/>
    <property type="match status" value="1"/>
</dbReference>
<dbReference type="PROSITE" id="PS50887">
    <property type="entry name" value="GGDEF"/>
    <property type="match status" value="1"/>
</dbReference>
<dbReference type="RefSeq" id="WP_281792840.1">
    <property type="nucleotide sequence ID" value="NZ_BSDR01000001.1"/>
</dbReference>
<dbReference type="PANTHER" id="PTHR44757:SF2">
    <property type="entry name" value="BIOFILM ARCHITECTURE MAINTENANCE PROTEIN MBAA"/>
    <property type="match status" value="1"/>
</dbReference>
<keyword evidence="4" id="KW-0597">Phosphoprotein</keyword>
<dbReference type="InterPro" id="IPR052155">
    <property type="entry name" value="Biofilm_reg_signaling"/>
</dbReference>
<feature type="domain" description="EAL" evidence="7">
    <location>
        <begin position="605"/>
        <end position="863"/>
    </location>
</feature>
<keyword evidence="10" id="KW-1185">Reference proteome</keyword>
<dbReference type="PANTHER" id="PTHR44757">
    <property type="entry name" value="DIGUANYLATE CYCLASE DGCP"/>
    <property type="match status" value="1"/>
</dbReference>
<keyword evidence="2" id="KW-0418">Kinase</keyword>
<feature type="modified residue" description="4-aspartylphosphate" evidence="4">
    <location>
        <position position="61"/>
    </location>
</feature>
<dbReference type="InterPro" id="IPR001633">
    <property type="entry name" value="EAL_dom"/>
</dbReference>
<dbReference type="EMBL" id="BSDR01000001">
    <property type="protein sequence ID" value="GLI33693.1"/>
    <property type="molecule type" value="Genomic_DNA"/>
</dbReference>
<evidence type="ECO:0000256" key="2">
    <source>
        <dbReference type="ARBA" id="ARBA00022777"/>
    </source>
</evidence>
<dbReference type="InterPro" id="IPR029787">
    <property type="entry name" value="Nucleotide_cyclase"/>
</dbReference>
<dbReference type="Gene3D" id="3.20.20.450">
    <property type="entry name" value="EAL domain"/>
    <property type="match status" value="1"/>
</dbReference>
<comment type="caution">
    <text evidence="9">The sequence shown here is derived from an EMBL/GenBank/DDBJ whole genome shotgun (WGS) entry which is preliminary data.</text>
</comment>
<reference evidence="9" key="1">
    <citation type="submission" date="2022-12" db="EMBL/GenBank/DDBJ databases">
        <title>Reference genome sequencing for broad-spectrum identification of bacterial and archaeal isolates by mass spectrometry.</title>
        <authorList>
            <person name="Sekiguchi Y."/>
            <person name="Tourlousse D.M."/>
        </authorList>
    </citation>
    <scope>NUCLEOTIDE SEQUENCE</scope>
    <source>
        <strain evidence="9">ASRB1</strain>
    </source>
</reference>
<dbReference type="GO" id="GO:0071111">
    <property type="term" value="F:cyclic-guanylate-specific phosphodiesterase activity"/>
    <property type="evidence" value="ECO:0007669"/>
    <property type="project" value="UniProtKB-EC"/>
</dbReference>
<dbReference type="SMART" id="SM00448">
    <property type="entry name" value="REC"/>
    <property type="match status" value="1"/>
</dbReference>
<dbReference type="SUPFAM" id="SSF55781">
    <property type="entry name" value="GAF domain-like"/>
    <property type="match status" value="1"/>
</dbReference>
<dbReference type="SUPFAM" id="SSF55073">
    <property type="entry name" value="Nucleotide cyclase"/>
    <property type="match status" value="1"/>
</dbReference>
<evidence type="ECO:0000256" key="1">
    <source>
        <dbReference type="ARBA" id="ARBA00022679"/>
    </source>
</evidence>
<dbReference type="NCBIfam" id="TIGR00229">
    <property type="entry name" value="sensory_box"/>
    <property type="match status" value="1"/>
</dbReference>
<gene>
    <name evidence="9" type="ORF">DAMNIGENAA_11260</name>
</gene>
<dbReference type="Gene3D" id="3.30.450.20">
    <property type="entry name" value="PAS domain"/>
    <property type="match status" value="1"/>
</dbReference>
<evidence type="ECO:0008006" key="11">
    <source>
        <dbReference type="Google" id="ProtNLM"/>
    </source>
</evidence>
<dbReference type="PROSITE" id="PS50883">
    <property type="entry name" value="EAL"/>
    <property type="match status" value="1"/>
</dbReference>
<dbReference type="SUPFAM" id="SSF55785">
    <property type="entry name" value="PYP-like sensor domain (PAS domain)"/>
    <property type="match status" value="1"/>
</dbReference>
<dbReference type="InterPro" id="IPR000160">
    <property type="entry name" value="GGDEF_dom"/>
</dbReference>
<dbReference type="Gene3D" id="3.30.450.40">
    <property type="match status" value="1"/>
</dbReference>
<dbReference type="SMART" id="SM00267">
    <property type="entry name" value="GGDEF"/>
    <property type="match status" value="1"/>
</dbReference>
<dbReference type="Pfam" id="PF00563">
    <property type="entry name" value="EAL"/>
    <property type="match status" value="1"/>
</dbReference>
<dbReference type="Gene3D" id="2.10.70.100">
    <property type="match status" value="1"/>
</dbReference>
<evidence type="ECO:0000313" key="9">
    <source>
        <dbReference type="EMBL" id="GLI33693.1"/>
    </source>
</evidence>
<comment type="catalytic activity">
    <reaction evidence="3">
        <text>3',3'-c-di-GMP + H2O = 5'-phosphoguanylyl(3'-&gt;5')guanosine + H(+)</text>
        <dbReference type="Rhea" id="RHEA:24902"/>
        <dbReference type="ChEBI" id="CHEBI:15377"/>
        <dbReference type="ChEBI" id="CHEBI:15378"/>
        <dbReference type="ChEBI" id="CHEBI:58754"/>
        <dbReference type="ChEBI" id="CHEBI:58805"/>
        <dbReference type="EC" id="3.1.4.52"/>
    </reaction>
    <physiologicalReaction direction="left-to-right" evidence="3">
        <dbReference type="Rhea" id="RHEA:24903"/>
    </physiologicalReaction>
</comment>
<dbReference type="SUPFAM" id="SSF141868">
    <property type="entry name" value="EAL domain-like"/>
    <property type="match status" value="1"/>
</dbReference>
<evidence type="ECO:0000256" key="4">
    <source>
        <dbReference type="PROSITE-ProRule" id="PRU00169"/>
    </source>
</evidence>
<feature type="domain" description="GGDEF" evidence="8">
    <location>
        <begin position="463"/>
        <end position="596"/>
    </location>
</feature>
<dbReference type="CDD" id="cd00130">
    <property type="entry name" value="PAS"/>
    <property type="match status" value="1"/>
</dbReference>
<dbReference type="SMART" id="SM00065">
    <property type="entry name" value="GAF"/>
    <property type="match status" value="1"/>
</dbReference>
<dbReference type="InterPro" id="IPR000014">
    <property type="entry name" value="PAS"/>
</dbReference>
<dbReference type="GO" id="GO:0000160">
    <property type="term" value="P:phosphorelay signal transduction system"/>
    <property type="evidence" value="ECO:0007669"/>
    <property type="project" value="InterPro"/>
</dbReference>
<proteinExistence type="predicted"/>
<dbReference type="InterPro" id="IPR000700">
    <property type="entry name" value="PAS-assoc_C"/>
</dbReference>
<keyword evidence="1" id="KW-0808">Transferase</keyword>
<dbReference type="InterPro" id="IPR035919">
    <property type="entry name" value="EAL_sf"/>
</dbReference>
<evidence type="ECO:0000259" key="8">
    <source>
        <dbReference type="PROSITE" id="PS50887"/>
    </source>
</evidence>
<dbReference type="InterPro" id="IPR003018">
    <property type="entry name" value="GAF"/>
</dbReference>
<dbReference type="InterPro" id="IPR035965">
    <property type="entry name" value="PAS-like_dom_sf"/>
</dbReference>
<dbReference type="InterPro" id="IPR001789">
    <property type="entry name" value="Sig_transdc_resp-reg_receiver"/>
</dbReference>
<dbReference type="InterPro" id="IPR043128">
    <property type="entry name" value="Rev_trsase/Diguanyl_cyclase"/>
</dbReference>
<organism evidence="9 10">
    <name type="scientific">Desulforhabdus amnigena</name>
    <dbReference type="NCBI Taxonomy" id="40218"/>
    <lineage>
        <taxon>Bacteria</taxon>
        <taxon>Pseudomonadati</taxon>
        <taxon>Thermodesulfobacteriota</taxon>
        <taxon>Syntrophobacteria</taxon>
        <taxon>Syntrophobacterales</taxon>
        <taxon>Syntrophobacteraceae</taxon>
        <taxon>Desulforhabdus</taxon>
    </lineage>
</organism>
<dbReference type="AlphaFoldDB" id="A0A9W6FS48"/>
<evidence type="ECO:0000259" key="5">
    <source>
        <dbReference type="PROSITE" id="PS50110"/>
    </source>
</evidence>
<dbReference type="GO" id="GO:0016301">
    <property type="term" value="F:kinase activity"/>
    <property type="evidence" value="ECO:0007669"/>
    <property type="project" value="UniProtKB-KW"/>
</dbReference>
<dbReference type="Pfam" id="PF13185">
    <property type="entry name" value="GAF_2"/>
    <property type="match status" value="1"/>
</dbReference>
<dbReference type="PROSITE" id="PS50110">
    <property type="entry name" value="RESPONSE_REGULATORY"/>
    <property type="match status" value="1"/>
</dbReference>
<dbReference type="FunFam" id="3.30.70.270:FF:000001">
    <property type="entry name" value="Diguanylate cyclase domain protein"/>
    <property type="match status" value="1"/>
</dbReference>
<accession>A0A9W6FS48</accession>
<protein>
    <recommendedName>
        <fullName evidence="11">Stage 0 sporulation protein A homolog</fullName>
    </recommendedName>
</protein>
<evidence type="ECO:0000259" key="6">
    <source>
        <dbReference type="PROSITE" id="PS50113"/>
    </source>
</evidence>
<feature type="domain" description="PAC" evidence="6">
    <location>
        <begin position="215"/>
        <end position="267"/>
    </location>
</feature>
<dbReference type="PROSITE" id="PS50113">
    <property type="entry name" value="PAC"/>
    <property type="match status" value="1"/>
</dbReference>
<dbReference type="CDD" id="cd01949">
    <property type="entry name" value="GGDEF"/>
    <property type="match status" value="1"/>
</dbReference>
<evidence type="ECO:0000259" key="7">
    <source>
        <dbReference type="PROSITE" id="PS50883"/>
    </source>
</evidence>
<evidence type="ECO:0000313" key="10">
    <source>
        <dbReference type="Proteomes" id="UP001144372"/>
    </source>
</evidence>
<name>A0A9W6FS48_9BACT</name>
<dbReference type="InterPro" id="IPR011006">
    <property type="entry name" value="CheY-like_superfamily"/>
</dbReference>
<dbReference type="InterPro" id="IPR013655">
    <property type="entry name" value="PAS_fold_3"/>
</dbReference>
<dbReference type="Pfam" id="PF00990">
    <property type="entry name" value="GGDEF"/>
    <property type="match status" value="1"/>
</dbReference>
<dbReference type="SUPFAM" id="SSF52172">
    <property type="entry name" value="CheY-like"/>
    <property type="match status" value="1"/>
</dbReference>
<dbReference type="SMART" id="SM00052">
    <property type="entry name" value="EAL"/>
    <property type="match status" value="1"/>
</dbReference>
<sequence>MNDLSPDMEKASVLVVDDELTMRFLLREALQQGGFSVEEAANGQEALARFKSSKPMIVLLDVMMPVMDGFEACAAIRKMPAGEHVPILMVTGMDDIESINRAYEAGATDFVTKPINWIILSERVRYMLRASQAVEQLRRSEASLAEAQRIARLGSWKLDARRNEFHCSNETGRICCLPEGELVLRYEDFLSRVHPDDRDAVCKFFNSALYHGKSANFDHRILLPDGRERIVFQNVAVVSNEGGTAVEVTGTIQDITERKQAELLEAARNRVLEMVIGSHSLKDILAQLVEMVESQRNDALCSVSLLRGKQLFIGSARGFCEDFVKNMDGLEIGPRTGCCGSAAYFGQPAVAADIEKSPLWEKYQHLAVAHGLRSCLSVPILSGKGQTFGTVALYYHRPHRPADSDFRLLEMASKLAAIALEQRQLAERLAHQAHHDALTGLPNRVLIADRLEHALNRTMRYGGKIGLLYIDLDRFKHINDSLGHHIGDQLLKEVAERLENCTRKSDTLARMGGDEFMVVLADIRERGDAARTAQRILDTMEKPFILQGRKLHIGASIGISISPDDGQDATTLQRSADIAMYHAKNHGGNRYRYFTEDMNAVVIERLEIENELRKAIERNEFELHYQPQYELPERKMIGVEALIRWNHPEIGRLPPERFIHIAEETGLIVPIGNWVLREACRTNADWQRQGFDPFRVAVNVSVVQFMESDFVQQVSLILEETGLEPRWLELELTESIFMKDHKRVGMQLTELRNLGVTIAIDDFGNGYSSMSYLQRLPVDCLKIDQSFIQDLENRKSDSERSKTLIKAFVNLASNLGVKLLAEGVETQEQSQVLNEMGCRLGQGFLYNFPMTADEIESICKKENRSLNLGMNEQRG</sequence>
<feature type="domain" description="Response regulatory" evidence="5">
    <location>
        <begin position="12"/>
        <end position="128"/>
    </location>
</feature>
<dbReference type="NCBIfam" id="TIGR00254">
    <property type="entry name" value="GGDEF"/>
    <property type="match status" value="1"/>
</dbReference>
<dbReference type="CDD" id="cd01948">
    <property type="entry name" value="EAL"/>
    <property type="match status" value="1"/>
</dbReference>
<evidence type="ECO:0000256" key="3">
    <source>
        <dbReference type="ARBA" id="ARBA00051114"/>
    </source>
</evidence>
<dbReference type="InterPro" id="IPR029016">
    <property type="entry name" value="GAF-like_dom_sf"/>
</dbReference>
<dbReference type="GO" id="GO:0071732">
    <property type="term" value="P:cellular response to nitric oxide"/>
    <property type="evidence" value="ECO:0007669"/>
    <property type="project" value="UniProtKB-ARBA"/>
</dbReference>
<dbReference type="Gene3D" id="3.30.70.270">
    <property type="match status" value="1"/>
</dbReference>
<dbReference type="Pfam" id="PF08447">
    <property type="entry name" value="PAS_3"/>
    <property type="match status" value="1"/>
</dbReference>